<dbReference type="PANTHER" id="PTHR21581">
    <property type="entry name" value="D-ALANYL-D-ALANINE CARBOXYPEPTIDASE"/>
    <property type="match status" value="1"/>
</dbReference>
<dbReference type="PANTHER" id="PTHR21581:SF33">
    <property type="entry name" value="D-ALANYL-D-ALANINE CARBOXYPEPTIDASE DACB"/>
    <property type="match status" value="1"/>
</dbReference>
<evidence type="ECO:0000256" key="9">
    <source>
        <dbReference type="ARBA" id="ARBA00022984"/>
    </source>
</evidence>
<keyword evidence="10" id="KW-0961">Cell wall biogenesis/degradation</keyword>
<evidence type="ECO:0000256" key="12">
    <source>
        <dbReference type="PIRSR" id="PIRSR618044-1"/>
    </source>
</evidence>
<dbReference type="InterPro" id="IPR012338">
    <property type="entry name" value="Beta-lactam/transpept-like"/>
</dbReference>
<evidence type="ECO:0000256" key="7">
    <source>
        <dbReference type="ARBA" id="ARBA00022801"/>
    </source>
</evidence>
<feature type="binding site" evidence="13">
    <location>
        <position position="231"/>
    </location>
    <ligand>
        <name>substrate</name>
    </ligand>
</feature>
<feature type="signal peptide" evidence="15">
    <location>
        <begin position="1"/>
        <end position="23"/>
    </location>
</feature>
<dbReference type="Gene3D" id="3.40.710.10">
    <property type="entry name" value="DD-peptidase/beta-lactamase superfamily"/>
    <property type="match status" value="1"/>
</dbReference>
<dbReference type="EC" id="3.4.16.4" evidence="3"/>
<dbReference type="InterPro" id="IPR012907">
    <property type="entry name" value="Peptidase_S11_C"/>
</dbReference>
<dbReference type="RefSeq" id="WP_244527531.1">
    <property type="nucleotide sequence ID" value="NZ_FOCQ01000008.1"/>
</dbReference>
<sequence>MKKLLRIAMLLLMSALIITPAWNTGRAEPEHEPSVPDLAPGAKAAILMDAASGRVLYEKNADQKMLIASLTKIMTAIIAIENGKMDDVVTVGPKAVGVEGSSIYLKLGEKVPLGTLLYGLMLRSGNDAAMAIAEHIGGSMEGFVYMMNEKAAYLGLRNTHFANPHGLDAKDHYSTARDLATLTAYALKNPIFREIVKTDVKTVPWPGEQWHRKFYNKNKMLRFYKWADGVKTGFTKGARRTLVSSATKNGAQLITVTLNDGDDWKDSMAMFEYGFQHFDLVPVIQKGQVISKTTYENEDEEQLCIVAGTTFRYPLTEEEKEEITVEPVISYPLKLVRREQMQVGSARIYLDGELIGSIPLLTRYVKESSVLSSWKQVLVCVMGQGGAW</sequence>
<feature type="active site" description="Proton acceptor" evidence="12">
    <location>
        <position position="72"/>
    </location>
</feature>
<dbReference type="GO" id="GO:0071555">
    <property type="term" value="P:cell wall organization"/>
    <property type="evidence" value="ECO:0007669"/>
    <property type="project" value="UniProtKB-KW"/>
</dbReference>
<feature type="active site" evidence="12">
    <location>
        <position position="124"/>
    </location>
</feature>
<evidence type="ECO:0000256" key="13">
    <source>
        <dbReference type="PIRSR" id="PIRSR618044-2"/>
    </source>
</evidence>
<evidence type="ECO:0000256" key="10">
    <source>
        <dbReference type="ARBA" id="ARBA00023316"/>
    </source>
</evidence>
<organism evidence="17 18">
    <name type="scientific">Lihuaxuella thermophila</name>
    <dbReference type="NCBI Taxonomy" id="1173111"/>
    <lineage>
        <taxon>Bacteria</taxon>
        <taxon>Bacillati</taxon>
        <taxon>Bacillota</taxon>
        <taxon>Bacilli</taxon>
        <taxon>Bacillales</taxon>
        <taxon>Thermoactinomycetaceae</taxon>
        <taxon>Lihuaxuella</taxon>
    </lineage>
</organism>
<comment type="catalytic activity">
    <reaction evidence="11">
        <text>Preferential cleavage: (Ac)2-L-Lys-D-Ala-|-D-Ala. Also transpeptidation of peptidyl-alanyl moieties that are N-acyl substituents of D-alanine.</text>
        <dbReference type="EC" id="3.4.16.4"/>
    </reaction>
</comment>
<evidence type="ECO:0000256" key="11">
    <source>
        <dbReference type="ARBA" id="ARBA00034000"/>
    </source>
</evidence>
<protein>
    <recommendedName>
        <fullName evidence="3">serine-type D-Ala-D-Ala carboxypeptidase</fullName>
        <ecNumber evidence="3">3.4.16.4</ecNumber>
    </recommendedName>
</protein>
<evidence type="ECO:0000256" key="3">
    <source>
        <dbReference type="ARBA" id="ARBA00012448"/>
    </source>
</evidence>
<evidence type="ECO:0000259" key="16">
    <source>
        <dbReference type="SMART" id="SM00936"/>
    </source>
</evidence>
<dbReference type="SMART" id="SM00936">
    <property type="entry name" value="PBP5_C"/>
    <property type="match status" value="1"/>
</dbReference>
<keyword evidence="18" id="KW-1185">Reference proteome</keyword>
<evidence type="ECO:0000256" key="5">
    <source>
        <dbReference type="ARBA" id="ARBA00022670"/>
    </source>
</evidence>
<keyword evidence="4 17" id="KW-0121">Carboxypeptidase</keyword>
<dbReference type="STRING" id="1173111.SAMN05444955_10811"/>
<evidence type="ECO:0000256" key="15">
    <source>
        <dbReference type="SAM" id="SignalP"/>
    </source>
</evidence>
<keyword evidence="5" id="KW-0645">Protease</keyword>
<dbReference type="AlphaFoldDB" id="A0A1H8F4R4"/>
<evidence type="ECO:0000256" key="8">
    <source>
        <dbReference type="ARBA" id="ARBA00022960"/>
    </source>
</evidence>
<dbReference type="Pfam" id="PF07943">
    <property type="entry name" value="PBP5_C"/>
    <property type="match status" value="1"/>
</dbReference>
<dbReference type="UniPathway" id="UPA00219"/>
<dbReference type="Pfam" id="PF00768">
    <property type="entry name" value="Peptidase_S11"/>
    <property type="match status" value="1"/>
</dbReference>
<dbReference type="InterPro" id="IPR018044">
    <property type="entry name" value="Peptidase_S11"/>
</dbReference>
<name>A0A1H8F4R4_9BACL</name>
<evidence type="ECO:0000313" key="17">
    <source>
        <dbReference type="EMBL" id="SEN26675.1"/>
    </source>
</evidence>
<reference evidence="17 18" key="1">
    <citation type="submission" date="2016-10" db="EMBL/GenBank/DDBJ databases">
        <authorList>
            <person name="de Groot N.N."/>
        </authorList>
    </citation>
    <scope>NUCLEOTIDE SEQUENCE [LARGE SCALE GENOMIC DNA]</scope>
    <source>
        <strain evidence="17 18">DSM 46701</strain>
    </source>
</reference>
<dbReference type="Gene3D" id="2.30.140.30">
    <property type="match status" value="1"/>
</dbReference>
<evidence type="ECO:0000256" key="2">
    <source>
        <dbReference type="ARBA" id="ARBA00007164"/>
    </source>
</evidence>
<evidence type="ECO:0000256" key="1">
    <source>
        <dbReference type="ARBA" id="ARBA00004752"/>
    </source>
</evidence>
<dbReference type="EMBL" id="FOCQ01000008">
    <property type="protein sequence ID" value="SEN26675.1"/>
    <property type="molecule type" value="Genomic_DNA"/>
</dbReference>
<keyword evidence="6 15" id="KW-0732">Signal</keyword>
<dbReference type="Proteomes" id="UP000199695">
    <property type="component" value="Unassembled WGS sequence"/>
</dbReference>
<dbReference type="GO" id="GO:0009252">
    <property type="term" value="P:peptidoglycan biosynthetic process"/>
    <property type="evidence" value="ECO:0007669"/>
    <property type="project" value="UniProtKB-UniPathway"/>
</dbReference>
<feature type="active site" description="Acyl-ester intermediate" evidence="12">
    <location>
        <position position="69"/>
    </location>
</feature>
<dbReference type="GO" id="GO:0008360">
    <property type="term" value="P:regulation of cell shape"/>
    <property type="evidence" value="ECO:0007669"/>
    <property type="project" value="UniProtKB-KW"/>
</dbReference>
<dbReference type="PRINTS" id="PR00725">
    <property type="entry name" value="DADACBPTASE1"/>
</dbReference>
<keyword evidence="7" id="KW-0378">Hydrolase</keyword>
<dbReference type="SUPFAM" id="SSF56601">
    <property type="entry name" value="beta-lactamase/transpeptidase-like"/>
    <property type="match status" value="1"/>
</dbReference>
<feature type="chain" id="PRO_5038411961" description="serine-type D-Ala-D-Ala carboxypeptidase" evidence="15">
    <location>
        <begin position="24"/>
        <end position="388"/>
    </location>
</feature>
<comment type="pathway">
    <text evidence="1">Cell wall biogenesis; peptidoglycan biosynthesis.</text>
</comment>
<dbReference type="GO" id="GO:0006508">
    <property type="term" value="P:proteolysis"/>
    <property type="evidence" value="ECO:0007669"/>
    <property type="project" value="UniProtKB-KW"/>
</dbReference>
<evidence type="ECO:0000256" key="14">
    <source>
        <dbReference type="RuleBase" id="RU004016"/>
    </source>
</evidence>
<keyword evidence="9" id="KW-0573">Peptidoglycan synthesis</keyword>
<proteinExistence type="inferred from homology"/>
<dbReference type="GO" id="GO:0009002">
    <property type="term" value="F:serine-type D-Ala-D-Ala carboxypeptidase activity"/>
    <property type="evidence" value="ECO:0007669"/>
    <property type="project" value="UniProtKB-EC"/>
</dbReference>
<keyword evidence="8" id="KW-0133">Cell shape</keyword>
<gene>
    <name evidence="17" type="ORF">SAMN05444955_10811</name>
</gene>
<evidence type="ECO:0000256" key="6">
    <source>
        <dbReference type="ARBA" id="ARBA00022729"/>
    </source>
</evidence>
<accession>A0A1H8F4R4</accession>
<comment type="similarity">
    <text evidence="2 14">Belongs to the peptidase S11 family.</text>
</comment>
<evidence type="ECO:0000256" key="4">
    <source>
        <dbReference type="ARBA" id="ARBA00022645"/>
    </source>
</evidence>
<evidence type="ECO:0000313" key="18">
    <source>
        <dbReference type="Proteomes" id="UP000199695"/>
    </source>
</evidence>
<dbReference type="InterPro" id="IPR001967">
    <property type="entry name" value="Peptidase_S11_N"/>
</dbReference>
<feature type="domain" description="Peptidase S11 D-Ala-D-Ala carboxypeptidase A C-terminal" evidence="16">
    <location>
        <begin position="278"/>
        <end position="367"/>
    </location>
</feature>